<dbReference type="SUPFAM" id="SSF47353">
    <property type="entry name" value="Retrovirus capsid dimerization domain-like"/>
    <property type="match status" value="1"/>
</dbReference>
<accession>A0A8K1DAI6</accession>
<dbReference type="Pfam" id="PF14787">
    <property type="entry name" value="zf-CCHC_5"/>
    <property type="match status" value="1"/>
</dbReference>
<evidence type="ECO:0000256" key="3">
    <source>
        <dbReference type="SAM" id="MobiDB-lite"/>
    </source>
</evidence>
<dbReference type="SUPFAM" id="SSF57756">
    <property type="entry name" value="Retrovirus zinc finger-like domains"/>
    <property type="match status" value="1"/>
</dbReference>
<evidence type="ECO:0000256" key="1">
    <source>
        <dbReference type="ARBA" id="ARBA00022707"/>
    </source>
</evidence>
<organism evidence="5 6">
    <name type="scientific">Zosterops borbonicus</name>
    <dbReference type="NCBI Taxonomy" id="364589"/>
    <lineage>
        <taxon>Eukaryota</taxon>
        <taxon>Metazoa</taxon>
        <taxon>Chordata</taxon>
        <taxon>Craniata</taxon>
        <taxon>Vertebrata</taxon>
        <taxon>Euteleostomi</taxon>
        <taxon>Archelosauria</taxon>
        <taxon>Archosauria</taxon>
        <taxon>Dinosauria</taxon>
        <taxon>Saurischia</taxon>
        <taxon>Theropoda</taxon>
        <taxon>Coelurosauria</taxon>
        <taxon>Aves</taxon>
        <taxon>Neognathae</taxon>
        <taxon>Neoaves</taxon>
        <taxon>Telluraves</taxon>
        <taxon>Australaves</taxon>
        <taxon>Passeriformes</taxon>
        <taxon>Sylvioidea</taxon>
        <taxon>Zosteropidae</taxon>
        <taxon>Zosterops</taxon>
    </lineage>
</organism>
<dbReference type="AlphaFoldDB" id="A0A8K1DAI6"/>
<keyword evidence="1" id="KW-0449">Lipoprotein</keyword>
<keyword evidence="2" id="KW-0479">Metal-binding</keyword>
<dbReference type="InterPro" id="IPR045345">
    <property type="entry name" value="Gag_p24_C"/>
</dbReference>
<dbReference type="Proteomes" id="UP000796761">
    <property type="component" value="Unassembled WGS sequence"/>
</dbReference>
<dbReference type="Pfam" id="PF00098">
    <property type="entry name" value="zf-CCHC"/>
    <property type="match status" value="1"/>
</dbReference>
<dbReference type="Gene3D" id="1.10.1200.30">
    <property type="match status" value="1"/>
</dbReference>
<dbReference type="PROSITE" id="PS50158">
    <property type="entry name" value="ZF_CCHC"/>
    <property type="match status" value="1"/>
</dbReference>
<feature type="region of interest" description="Disordered" evidence="3">
    <location>
        <begin position="138"/>
        <end position="172"/>
    </location>
</feature>
<dbReference type="GO" id="GO:0008270">
    <property type="term" value="F:zinc ion binding"/>
    <property type="evidence" value="ECO:0007669"/>
    <property type="project" value="UniProtKB-KW"/>
</dbReference>
<dbReference type="InterPro" id="IPR050195">
    <property type="entry name" value="Primate_lentivir_Gag_pol-like"/>
</dbReference>
<dbReference type="Pfam" id="PF19317">
    <property type="entry name" value="Gag_p24_C"/>
    <property type="match status" value="1"/>
</dbReference>
<dbReference type="InterPro" id="IPR001878">
    <property type="entry name" value="Znf_CCHC"/>
</dbReference>
<dbReference type="EMBL" id="SWJQ01001785">
    <property type="protein sequence ID" value="TRZ07423.1"/>
    <property type="molecule type" value="Genomic_DNA"/>
</dbReference>
<dbReference type="PANTHER" id="PTHR40389">
    <property type="entry name" value="ENDOGENOUS RETROVIRUS GROUP K MEMBER 24 GAG POLYPROTEIN-RELATED"/>
    <property type="match status" value="1"/>
</dbReference>
<keyword evidence="2" id="KW-0863">Zinc-finger</keyword>
<feature type="compositionally biased region" description="Polar residues" evidence="3">
    <location>
        <begin position="161"/>
        <end position="172"/>
    </location>
</feature>
<dbReference type="GO" id="GO:0003676">
    <property type="term" value="F:nucleic acid binding"/>
    <property type="evidence" value="ECO:0007669"/>
    <property type="project" value="InterPro"/>
</dbReference>
<feature type="domain" description="CCHC-type" evidence="4">
    <location>
        <begin position="108"/>
        <end position="123"/>
    </location>
</feature>
<evidence type="ECO:0000256" key="2">
    <source>
        <dbReference type="PROSITE-ProRule" id="PRU00047"/>
    </source>
</evidence>
<gene>
    <name evidence="5" type="ORF">HGM15179_019684</name>
</gene>
<dbReference type="SMART" id="SM00343">
    <property type="entry name" value="ZnF_C2HC"/>
    <property type="match status" value="1"/>
</dbReference>
<evidence type="ECO:0000259" key="4">
    <source>
        <dbReference type="PROSITE" id="PS50158"/>
    </source>
</evidence>
<dbReference type="InterPro" id="IPR036875">
    <property type="entry name" value="Znf_CCHC_sf"/>
</dbReference>
<comment type="caution">
    <text evidence="5">The sequence shown here is derived from an EMBL/GenBank/DDBJ whole genome shotgun (WGS) entry which is preliminary data.</text>
</comment>
<dbReference type="PANTHER" id="PTHR40389:SF2">
    <property type="entry name" value="ENDOGENOUS RETROVIRUS GROUP K MEMBER 24 GAG POLYPROTEIN-RELATED"/>
    <property type="match status" value="1"/>
</dbReference>
<proteinExistence type="predicted"/>
<evidence type="ECO:0000313" key="6">
    <source>
        <dbReference type="Proteomes" id="UP000796761"/>
    </source>
</evidence>
<evidence type="ECO:0000313" key="5">
    <source>
        <dbReference type="EMBL" id="TRZ07423.1"/>
    </source>
</evidence>
<reference evidence="5" key="1">
    <citation type="submission" date="2019-04" db="EMBL/GenBank/DDBJ databases">
        <title>Genome assembly of Zosterops borbonicus 15179.</title>
        <authorList>
            <person name="Leroy T."/>
            <person name="Anselmetti Y."/>
            <person name="Tilak M.-K."/>
            <person name="Nabholz B."/>
        </authorList>
    </citation>
    <scope>NUCLEOTIDE SEQUENCE</scope>
    <source>
        <strain evidence="5">HGM_15179</strain>
        <tissue evidence="5">Muscle</tissue>
    </source>
</reference>
<keyword evidence="6" id="KW-1185">Reference proteome</keyword>
<dbReference type="OrthoDB" id="9398474at2759"/>
<keyword evidence="2" id="KW-0862">Zinc</keyword>
<keyword evidence="1" id="KW-0519">Myristate</keyword>
<dbReference type="InterPro" id="IPR008916">
    <property type="entry name" value="Retrov_capsid_C"/>
</dbReference>
<protein>
    <recommendedName>
        <fullName evidence="4">CCHC-type domain-containing protein</fullName>
    </recommendedName>
</protein>
<dbReference type="Gene3D" id="4.10.60.10">
    <property type="entry name" value="Zinc finger, CCHC-type"/>
    <property type="match status" value="1"/>
</dbReference>
<name>A0A8K1DAI6_9PASS</name>
<sequence length="172" mass="18734">MDRRVSDQAAKPHLLRSLAFANANVECKRIISAMPGQPSVTEMVEACSKVGTPQHVATIQESIWGEQIKEILKAQDEKFSKTLAALQPALQQNNSPEVMATKFVGGPCYKCGKHGHVKKNCPESAETADLCPRCRRGEHHANQSHSKTDVDGRPLPHPGNSEKSVTSYHNGG</sequence>